<dbReference type="EMBL" id="CP011509">
    <property type="protein sequence ID" value="AKJ03951.1"/>
    <property type="molecule type" value="Genomic_DNA"/>
</dbReference>
<dbReference type="EMBL" id="QUMU01000016">
    <property type="protein sequence ID" value="REG23725.1"/>
    <property type="molecule type" value="Genomic_DNA"/>
</dbReference>
<evidence type="ECO:0000313" key="3">
    <source>
        <dbReference type="Proteomes" id="UP000035579"/>
    </source>
</evidence>
<reference evidence="2 4" key="2">
    <citation type="submission" date="2018-08" db="EMBL/GenBank/DDBJ databases">
        <title>Genomic Encyclopedia of Archaeal and Bacterial Type Strains, Phase II (KMG-II): from individual species to whole genera.</title>
        <authorList>
            <person name="Goeker M."/>
        </authorList>
    </citation>
    <scope>NUCLEOTIDE SEQUENCE [LARGE SCALE GENOMIC DNA]</scope>
    <source>
        <strain evidence="2 4">DSM 2261</strain>
    </source>
</reference>
<dbReference type="RefSeq" id="WP_047857878.1">
    <property type="nucleotide sequence ID" value="NZ_CP011509.1"/>
</dbReference>
<dbReference type="Pfam" id="PF09536">
    <property type="entry name" value="DUF2378"/>
    <property type="match status" value="1"/>
</dbReference>
<reference evidence="1 3" key="1">
    <citation type="submission" date="2015-05" db="EMBL/GenBank/DDBJ databases">
        <title>Genome assembly of Archangium gephyra DSM 2261.</title>
        <authorList>
            <person name="Sharma G."/>
            <person name="Subramanian S."/>
        </authorList>
    </citation>
    <scope>NUCLEOTIDE SEQUENCE [LARGE SCALE GENOMIC DNA]</scope>
    <source>
        <strain evidence="1 3">DSM 2261</strain>
    </source>
</reference>
<dbReference type="InterPro" id="IPR011751">
    <property type="entry name" value="Mxa_paralog_2265"/>
</dbReference>
<evidence type="ECO:0000313" key="4">
    <source>
        <dbReference type="Proteomes" id="UP000256345"/>
    </source>
</evidence>
<dbReference type="NCBIfam" id="TIGR02265">
    <property type="entry name" value="Mxa_TIGR02265"/>
    <property type="match status" value="1"/>
</dbReference>
<dbReference type="Proteomes" id="UP000035579">
    <property type="component" value="Chromosome"/>
</dbReference>
<protein>
    <submittedName>
        <fullName evidence="2">Uncharacterized protein (TIGR02265 family)</fullName>
    </submittedName>
</protein>
<proteinExistence type="predicted"/>
<accession>A0AAC8QBD5</accession>
<dbReference type="Proteomes" id="UP000256345">
    <property type="component" value="Unassembled WGS sequence"/>
</dbReference>
<name>A0AAC8QBD5_9BACT</name>
<keyword evidence="4" id="KW-1185">Reference proteome</keyword>
<evidence type="ECO:0000313" key="2">
    <source>
        <dbReference type="EMBL" id="REG23725.1"/>
    </source>
</evidence>
<evidence type="ECO:0000313" key="1">
    <source>
        <dbReference type="EMBL" id="AKJ03951.1"/>
    </source>
</evidence>
<organism evidence="1 3">
    <name type="scientific">Archangium gephyra</name>
    <dbReference type="NCBI Taxonomy" id="48"/>
    <lineage>
        <taxon>Bacteria</taxon>
        <taxon>Pseudomonadati</taxon>
        <taxon>Myxococcota</taxon>
        <taxon>Myxococcia</taxon>
        <taxon>Myxococcales</taxon>
        <taxon>Cystobacterineae</taxon>
        <taxon>Archangiaceae</taxon>
        <taxon>Archangium</taxon>
    </lineage>
</organism>
<sequence length="199" mass="21706">MPLPTTSIPAPGLEHLLSLATPADTARGMFFNGLFDATRALGGDEARQKCLAAAGDRKFVDFRSYPVADLLKAIYTAMDVLAPKLGGRDAVLHRLGRRATEDFLHSTVGKTMVALAGNDPHRLLSAFPNACRAALSYGERSIERLGEKQVRMLARRDFLPMLYIEGTLTAVVERSAVPGVQVRGHRISPLDVDYDISWS</sequence>
<gene>
    <name evidence="1" type="ORF">AA314_05577</name>
    <name evidence="2" type="ORF">ATI61_116197</name>
</gene>
<dbReference type="AlphaFoldDB" id="A0AAC8QBD5"/>
<dbReference type="KEGG" id="age:AA314_05577"/>